<protein>
    <submittedName>
        <fullName evidence="1">PD-(D/E)XK nuclease family protein</fullName>
    </submittedName>
</protein>
<reference evidence="1" key="1">
    <citation type="submission" date="2020-10" db="EMBL/GenBank/DDBJ databases">
        <authorList>
            <person name="Gilroy R."/>
        </authorList>
    </citation>
    <scope>NUCLEOTIDE SEQUENCE</scope>
    <source>
        <strain evidence="1">G3-3990</strain>
    </source>
</reference>
<proteinExistence type="predicted"/>
<dbReference type="Gene3D" id="3.40.1350.10">
    <property type="match status" value="1"/>
</dbReference>
<dbReference type="Pfam" id="PF14281">
    <property type="entry name" value="PDDEXK_4"/>
    <property type="match status" value="1"/>
</dbReference>
<dbReference type="InterPro" id="IPR029470">
    <property type="entry name" value="PDDEXK_4"/>
</dbReference>
<reference evidence="1" key="2">
    <citation type="journal article" date="2021" name="PeerJ">
        <title>Extensive microbial diversity within the chicken gut microbiome revealed by metagenomics and culture.</title>
        <authorList>
            <person name="Gilroy R."/>
            <person name="Ravi A."/>
            <person name="Getino M."/>
            <person name="Pursley I."/>
            <person name="Horton D.L."/>
            <person name="Alikhan N.F."/>
            <person name="Baker D."/>
            <person name="Gharbi K."/>
            <person name="Hall N."/>
            <person name="Watson M."/>
            <person name="Adriaenssens E.M."/>
            <person name="Foster-Nyarko E."/>
            <person name="Jarju S."/>
            <person name="Secka A."/>
            <person name="Antonio M."/>
            <person name="Oren A."/>
            <person name="Chaudhuri R.R."/>
            <person name="La Ragione R."/>
            <person name="Hildebrand F."/>
            <person name="Pallen M.J."/>
        </authorList>
    </citation>
    <scope>NUCLEOTIDE SEQUENCE</scope>
    <source>
        <strain evidence="1">G3-3990</strain>
    </source>
</reference>
<dbReference type="AlphaFoldDB" id="A0A9D9N4F8"/>
<comment type="caution">
    <text evidence="1">The sequence shown here is derived from an EMBL/GenBank/DDBJ whole genome shotgun (WGS) entry which is preliminary data.</text>
</comment>
<dbReference type="EMBL" id="JADIMG010000066">
    <property type="protein sequence ID" value="MBO8459977.1"/>
    <property type="molecule type" value="Genomic_DNA"/>
</dbReference>
<dbReference type="InterPro" id="IPR011856">
    <property type="entry name" value="tRNA_endonuc-like_dom_sf"/>
</dbReference>
<name>A0A9D9N4F8_9BACT</name>
<dbReference type="GO" id="GO:0003676">
    <property type="term" value="F:nucleic acid binding"/>
    <property type="evidence" value="ECO:0007669"/>
    <property type="project" value="InterPro"/>
</dbReference>
<sequence length="456" mass="53230">MKSMKKDGIVLNRMYVGEYIFNNLGHEIINMYAADNGKHYLYLNATGNYEKKHKGRIDTMLLTKSHKQNVVEVISMATGLEDVPGADQSLGRNYKGLNNEIRKEQEDYIKQEGEIKYGGIPILQIFNDAEQQSIFITYKAKNFYKPNSPVFIAFDSKCTNKDIPHGALLVKLSQLNWAKTSLKQYIYPETADKDYQTIMDLVNNSNLWEKNNTKVNGHADVAKREISLIDICHLQNDENCFSDMLAYFMEQERYRGLWEEFFEKAKCYSNGCLLGIKLKGSYSVTREKDAKIDGVDSKKCPNGGRIDLFIRDQGKNIVVIENKIKSDINSISTDKNHSNQLRRYYNYVNWLIKKEGNGNEITPHFLIMAPNYNIPDVEEERDKNQELLVPQMSDIYKIITYKELYDFLSTKKKEFENDANFVAFYEAMRRHTYPNVNAYLYYEMEEKFIRRIKEFS</sequence>
<evidence type="ECO:0000313" key="1">
    <source>
        <dbReference type="EMBL" id="MBO8459977.1"/>
    </source>
</evidence>
<evidence type="ECO:0000313" key="2">
    <source>
        <dbReference type="Proteomes" id="UP000823641"/>
    </source>
</evidence>
<gene>
    <name evidence="1" type="ORF">IAA73_06580</name>
</gene>
<accession>A0A9D9N4F8</accession>
<dbReference type="Proteomes" id="UP000823641">
    <property type="component" value="Unassembled WGS sequence"/>
</dbReference>
<organism evidence="1 2">
    <name type="scientific">Candidatus Gallipaludibacter merdavium</name>
    <dbReference type="NCBI Taxonomy" id="2840839"/>
    <lineage>
        <taxon>Bacteria</taxon>
        <taxon>Pseudomonadati</taxon>
        <taxon>Bacteroidota</taxon>
        <taxon>Bacteroidia</taxon>
        <taxon>Bacteroidales</taxon>
        <taxon>Candidatus Gallipaludibacter</taxon>
    </lineage>
</organism>